<keyword evidence="3" id="KW-1185">Reference proteome</keyword>
<evidence type="ECO:0008006" key="4">
    <source>
        <dbReference type="Google" id="ProtNLM"/>
    </source>
</evidence>
<organism evidence="2 3">
    <name type="scientific">Rufibacter latericius</name>
    <dbReference type="NCBI Taxonomy" id="2487040"/>
    <lineage>
        <taxon>Bacteria</taxon>
        <taxon>Pseudomonadati</taxon>
        <taxon>Bacteroidota</taxon>
        <taxon>Cytophagia</taxon>
        <taxon>Cytophagales</taxon>
        <taxon>Hymenobacteraceae</taxon>
        <taxon>Rufibacter</taxon>
    </lineage>
</organism>
<keyword evidence="1" id="KW-0812">Transmembrane</keyword>
<reference evidence="2 3" key="1">
    <citation type="submission" date="2018-11" db="EMBL/GenBank/DDBJ databases">
        <title>Rufibacter latericius sp. nov., isolated from water in Baiyang Lake.</title>
        <authorList>
            <person name="Yang Y."/>
        </authorList>
    </citation>
    <scope>NUCLEOTIDE SEQUENCE [LARGE SCALE GENOMIC DNA]</scope>
    <source>
        <strain evidence="2 3">R-22-1c-1</strain>
    </source>
</reference>
<protein>
    <recommendedName>
        <fullName evidence="4">DUF4190 domain-containing protein</fullName>
    </recommendedName>
</protein>
<dbReference type="EMBL" id="RJJD01000015">
    <property type="protein sequence ID" value="RNI23583.1"/>
    <property type="molecule type" value="Genomic_DNA"/>
</dbReference>
<evidence type="ECO:0000313" key="2">
    <source>
        <dbReference type="EMBL" id="RNI23583.1"/>
    </source>
</evidence>
<dbReference type="Proteomes" id="UP000272117">
    <property type="component" value="Unassembled WGS sequence"/>
</dbReference>
<feature type="transmembrane region" description="Helical" evidence="1">
    <location>
        <begin position="194"/>
        <end position="214"/>
    </location>
</feature>
<keyword evidence="1" id="KW-0472">Membrane</keyword>
<name>A0A3M9MFE1_9BACT</name>
<feature type="transmembrane region" description="Helical" evidence="1">
    <location>
        <begin position="155"/>
        <end position="174"/>
    </location>
</feature>
<dbReference type="AlphaFoldDB" id="A0A3M9MFE1"/>
<gene>
    <name evidence="2" type="ORF">EFB08_18815</name>
</gene>
<accession>A0A3M9MFE1</accession>
<comment type="caution">
    <text evidence="2">The sequence shown here is derived from an EMBL/GenBank/DDBJ whole genome shotgun (WGS) entry which is preliminary data.</text>
</comment>
<evidence type="ECO:0000313" key="3">
    <source>
        <dbReference type="Proteomes" id="UP000272117"/>
    </source>
</evidence>
<sequence length="215" mass="22503">MFLLSLLLFVSGCAKKEFFRFSAPVVRSHAQVEPDNPASTQIMKLPSSQVPQETDFSEANHSPVVASAEEPAPVLVKPVYEQTGSSPSGELSKEQGSQVIAPLQKQRNAVELFPGKAEPKTPGKGTARAGLLLGILSFVLAVAGLSSLTRGGAALLLVSFLTSLAGAVFSGKALSWNRKHPEDPVNAKGATTGLWLSLAAAGLLAFFAILVIVLL</sequence>
<proteinExistence type="predicted"/>
<feature type="transmembrane region" description="Helical" evidence="1">
    <location>
        <begin position="129"/>
        <end position="148"/>
    </location>
</feature>
<evidence type="ECO:0000256" key="1">
    <source>
        <dbReference type="SAM" id="Phobius"/>
    </source>
</evidence>
<keyword evidence="1" id="KW-1133">Transmembrane helix</keyword>